<dbReference type="Gene3D" id="3.30.40.10">
    <property type="entry name" value="Zinc/RING finger domain, C3HC4 (zinc finger)"/>
    <property type="match status" value="1"/>
</dbReference>
<dbReference type="AlphaFoldDB" id="A0A8S9ZDQ1"/>
<dbReference type="PROSITE" id="PS50089">
    <property type="entry name" value="ZF_RING_2"/>
    <property type="match status" value="1"/>
</dbReference>
<evidence type="ECO:0000256" key="2">
    <source>
        <dbReference type="ARBA" id="ARBA00022771"/>
    </source>
</evidence>
<feature type="non-terminal residue" evidence="6">
    <location>
        <position position="1"/>
    </location>
</feature>
<keyword evidence="2 4" id="KW-0863">Zinc-finger</keyword>
<dbReference type="PANTHER" id="PTHR14155:SF627">
    <property type="entry name" value="OS06G0192800 PROTEIN"/>
    <property type="match status" value="1"/>
</dbReference>
<dbReference type="Proteomes" id="UP000605970">
    <property type="component" value="Unassembled WGS sequence"/>
</dbReference>
<evidence type="ECO:0000256" key="1">
    <source>
        <dbReference type="ARBA" id="ARBA00022723"/>
    </source>
</evidence>
<keyword evidence="3" id="KW-0862">Zinc</keyword>
<proteinExistence type="predicted"/>
<dbReference type="InterPro" id="IPR053238">
    <property type="entry name" value="RING-H2_zinc_finger"/>
</dbReference>
<evidence type="ECO:0000313" key="7">
    <source>
        <dbReference type="Proteomes" id="UP000605970"/>
    </source>
</evidence>
<feature type="domain" description="RING-type" evidence="5">
    <location>
        <begin position="15"/>
        <end position="57"/>
    </location>
</feature>
<sequence length="67" mass="8000">DIIKIQQNNKLSIICNICKEEFEDNEKALKLNPCKHLFHEDCIMKWFVEKFDCPSCRSEVKLIFNKP</sequence>
<protein>
    <submittedName>
        <fullName evidence="6">RING-type domain-containing protein</fullName>
    </submittedName>
</protein>
<dbReference type="InterPro" id="IPR013083">
    <property type="entry name" value="Znf_RING/FYVE/PHD"/>
</dbReference>
<accession>A0A8S9ZDQ1</accession>
<dbReference type="EMBL" id="JABEBT010000140">
    <property type="protein sequence ID" value="KAF7629837.1"/>
    <property type="molecule type" value="Genomic_DNA"/>
</dbReference>
<dbReference type="GO" id="GO:0008270">
    <property type="term" value="F:zinc ion binding"/>
    <property type="evidence" value="ECO:0007669"/>
    <property type="project" value="UniProtKB-KW"/>
</dbReference>
<dbReference type="OrthoDB" id="5772480at2759"/>
<evidence type="ECO:0000256" key="3">
    <source>
        <dbReference type="ARBA" id="ARBA00022833"/>
    </source>
</evidence>
<dbReference type="PANTHER" id="PTHR14155">
    <property type="entry name" value="RING FINGER DOMAIN-CONTAINING"/>
    <property type="match status" value="1"/>
</dbReference>
<dbReference type="InterPro" id="IPR001841">
    <property type="entry name" value="Znf_RING"/>
</dbReference>
<gene>
    <name evidence="6" type="ORF">Mgra_00009162</name>
</gene>
<evidence type="ECO:0000259" key="5">
    <source>
        <dbReference type="PROSITE" id="PS50089"/>
    </source>
</evidence>
<keyword evidence="1" id="KW-0479">Metal-binding</keyword>
<comment type="caution">
    <text evidence="6">The sequence shown here is derived from an EMBL/GenBank/DDBJ whole genome shotgun (WGS) entry which is preliminary data.</text>
</comment>
<evidence type="ECO:0000256" key="4">
    <source>
        <dbReference type="PROSITE-ProRule" id="PRU00175"/>
    </source>
</evidence>
<dbReference type="SMART" id="SM00184">
    <property type="entry name" value="RING"/>
    <property type="match status" value="1"/>
</dbReference>
<keyword evidence="7" id="KW-1185">Reference proteome</keyword>
<dbReference type="Pfam" id="PF13639">
    <property type="entry name" value="zf-RING_2"/>
    <property type="match status" value="1"/>
</dbReference>
<organism evidence="6 7">
    <name type="scientific">Meloidogyne graminicola</name>
    <dbReference type="NCBI Taxonomy" id="189291"/>
    <lineage>
        <taxon>Eukaryota</taxon>
        <taxon>Metazoa</taxon>
        <taxon>Ecdysozoa</taxon>
        <taxon>Nematoda</taxon>
        <taxon>Chromadorea</taxon>
        <taxon>Rhabditida</taxon>
        <taxon>Tylenchina</taxon>
        <taxon>Tylenchomorpha</taxon>
        <taxon>Tylenchoidea</taxon>
        <taxon>Meloidogynidae</taxon>
        <taxon>Meloidogyninae</taxon>
        <taxon>Meloidogyne</taxon>
    </lineage>
</organism>
<reference evidence="6" key="1">
    <citation type="journal article" date="2020" name="Ecol. Evol.">
        <title>Genome structure and content of the rice root-knot nematode (Meloidogyne graminicola).</title>
        <authorList>
            <person name="Phan N.T."/>
            <person name="Danchin E.G.J."/>
            <person name="Klopp C."/>
            <person name="Perfus-Barbeoch L."/>
            <person name="Kozlowski D.K."/>
            <person name="Koutsovoulos G.D."/>
            <person name="Lopez-Roques C."/>
            <person name="Bouchez O."/>
            <person name="Zahm M."/>
            <person name="Besnard G."/>
            <person name="Bellafiore S."/>
        </authorList>
    </citation>
    <scope>NUCLEOTIDE SEQUENCE</scope>
    <source>
        <strain evidence="6">VN-18</strain>
    </source>
</reference>
<name>A0A8S9ZDQ1_9BILA</name>
<evidence type="ECO:0000313" key="6">
    <source>
        <dbReference type="EMBL" id="KAF7629837.1"/>
    </source>
</evidence>
<dbReference type="SUPFAM" id="SSF57850">
    <property type="entry name" value="RING/U-box"/>
    <property type="match status" value="1"/>
</dbReference>